<evidence type="ECO:0000259" key="1">
    <source>
        <dbReference type="Pfam" id="PF03432"/>
    </source>
</evidence>
<gene>
    <name evidence="2" type="ORF">HNQ60_004519</name>
</gene>
<dbReference type="Pfam" id="PF03432">
    <property type="entry name" value="Relaxase"/>
    <property type="match status" value="1"/>
</dbReference>
<dbReference type="RefSeq" id="WP_184335031.1">
    <property type="nucleotide sequence ID" value="NZ_JACHHZ010000006.1"/>
</dbReference>
<dbReference type="Gene3D" id="3.30.930.30">
    <property type="match status" value="1"/>
</dbReference>
<proteinExistence type="predicted"/>
<protein>
    <recommendedName>
        <fullName evidence="1">MobA/VirD2-like nuclease domain-containing protein</fullName>
    </recommendedName>
</protein>
<organism evidence="2 3">
    <name type="scientific">Povalibacter uvarum</name>
    <dbReference type="NCBI Taxonomy" id="732238"/>
    <lineage>
        <taxon>Bacteria</taxon>
        <taxon>Pseudomonadati</taxon>
        <taxon>Pseudomonadota</taxon>
        <taxon>Gammaproteobacteria</taxon>
        <taxon>Steroidobacterales</taxon>
        <taxon>Steroidobacteraceae</taxon>
        <taxon>Povalibacter</taxon>
    </lineage>
</organism>
<keyword evidence="3" id="KW-1185">Reference proteome</keyword>
<dbReference type="Proteomes" id="UP000588068">
    <property type="component" value="Unassembled WGS sequence"/>
</dbReference>
<evidence type="ECO:0000313" key="3">
    <source>
        <dbReference type="Proteomes" id="UP000588068"/>
    </source>
</evidence>
<sequence>MPAFRIEPFAGRALLDIGSFGRAGSGRRDRLSPEQIAQIARTVNRTPEVMVKVLTRNSSGLSSVAQHFDYIGRDGELEIETDDGEQVSGKRIGRALINDWNLELEQHRRTNELTAGKGRKPAKLVHKLMFSMPAGTPPSAVLKATRTLLREEFGLKHRYAFVLHTDEPHPHVHAVVKAVSEQGERLHIRKATLRRWRAEFARHLREHGVAANATERAVRGQVVEAKVDPIYRTTKDPERESTHVRAMVQDVAAAMVNRSTGHSGSTGTLRSTRRAVRDGWHAIARLLDQQGQLPLASAVRQFVQSMPPPLTERERIEAQLRAHLRERVRDRERTR</sequence>
<dbReference type="InterPro" id="IPR005094">
    <property type="entry name" value="Endonuclease_MobA/VirD2"/>
</dbReference>
<name>A0A841HUI3_9GAMM</name>
<comment type="caution">
    <text evidence="2">The sequence shown here is derived from an EMBL/GenBank/DDBJ whole genome shotgun (WGS) entry which is preliminary data.</text>
</comment>
<evidence type="ECO:0000313" key="2">
    <source>
        <dbReference type="EMBL" id="MBB6095628.1"/>
    </source>
</evidence>
<accession>A0A841HUI3</accession>
<reference evidence="2 3" key="1">
    <citation type="submission" date="2020-08" db="EMBL/GenBank/DDBJ databases">
        <title>Genomic Encyclopedia of Type Strains, Phase IV (KMG-IV): sequencing the most valuable type-strain genomes for metagenomic binning, comparative biology and taxonomic classification.</title>
        <authorList>
            <person name="Goeker M."/>
        </authorList>
    </citation>
    <scope>NUCLEOTIDE SEQUENCE [LARGE SCALE GENOMIC DNA]</scope>
    <source>
        <strain evidence="2 3">DSM 26723</strain>
    </source>
</reference>
<dbReference type="EMBL" id="JACHHZ010000006">
    <property type="protein sequence ID" value="MBB6095628.1"/>
    <property type="molecule type" value="Genomic_DNA"/>
</dbReference>
<dbReference type="AlphaFoldDB" id="A0A841HUI3"/>
<feature type="domain" description="MobA/VirD2-like nuclease" evidence="1">
    <location>
        <begin position="103"/>
        <end position="208"/>
    </location>
</feature>